<evidence type="ECO:0000256" key="8">
    <source>
        <dbReference type="ARBA" id="ARBA00022801"/>
    </source>
</evidence>
<evidence type="ECO:0000256" key="2">
    <source>
        <dbReference type="ARBA" id="ARBA00004123"/>
    </source>
</evidence>
<keyword evidence="6" id="KW-0479">Metal-binding</keyword>
<evidence type="ECO:0000256" key="6">
    <source>
        <dbReference type="ARBA" id="ARBA00022723"/>
    </source>
</evidence>
<dbReference type="PANTHER" id="PTHR46422:SF4">
    <property type="entry name" value="SERINE_THREONINE-PROTEIN PHOSPHATASE BSL3"/>
    <property type="match status" value="1"/>
</dbReference>
<evidence type="ECO:0000256" key="13">
    <source>
        <dbReference type="ARBA" id="ARBA00048336"/>
    </source>
</evidence>
<keyword evidence="7" id="KW-0677">Repeat</keyword>
<dbReference type="InterPro" id="IPR012391">
    <property type="entry name" value="Ser/Thr_prot_Pase_BSU1"/>
</dbReference>
<gene>
    <name evidence="16" type="ORF">BSTOLATCC_MIC53524</name>
</gene>
<feature type="domain" description="Serine/threonine specific protein phosphatases" evidence="15">
    <location>
        <begin position="454"/>
        <end position="755"/>
    </location>
</feature>
<dbReference type="InterPro" id="IPR015915">
    <property type="entry name" value="Kelch-typ_b-propeller"/>
</dbReference>
<dbReference type="GO" id="GO:0004722">
    <property type="term" value="F:protein serine/threonine phosphatase activity"/>
    <property type="evidence" value="ECO:0007669"/>
    <property type="project" value="UniProtKB-EC"/>
</dbReference>
<dbReference type="Pfam" id="PF24681">
    <property type="entry name" value="Kelch_KLHDC2_KLHL20_DRC7"/>
    <property type="match status" value="1"/>
</dbReference>
<keyword evidence="10" id="KW-0464">Manganese</keyword>
<keyword evidence="9" id="KW-0904">Protein phosphatase</keyword>
<dbReference type="Gene3D" id="3.60.21.10">
    <property type="match status" value="1"/>
</dbReference>
<evidence type="ECO:0000256" key="12">
    <source>
        <dbReference type="ARBA" id="ARBA00047761"/>
    </source>
</evidence>
<keyword evidence="8" id="KW-0378">Hydrolase</keyword>
<dbReference type="GO" id="GO:0005634">
    <property type="term" value="C:nucleus"/>
    <property type="evidence" value="ECO:0007669"/>
    <property type="project" value="UniProtKB-SubCell"/>
</dbReference>
<dbReference type="GO" id="GO:0046872">
    <property type="term" value="F:metal ion binding"/>
    <property type="evidence" value="ECO:0007669"/>
    <property type="project" value="UniProtKB-KW"/>
</dbReference>
<dbReference type="PRINTS" id="PR00114">
    <property type="entry name" value="STPHPHTASE"/>
</dbReference>
<evidence type="ECO:0000256" key="11">
    <source>
        <dbReference type="ARBA" id="ARBA00023242"/>
    </source>
</evidence>
<evidence type="ECO:0000256" key="1">
    <source>
        <dbReference type="ARBA" id="ARBA00001936"/>
    </source>
</evidence>
<comment type="subcellular location">
    <subcellularLocation>
        <location evidence="2">Nucleus</location>
    </subcellularLocation>
</comment>
<comment type="cofactor">
    <cofactor evidence="1">
        <name>Mn(2+)</name>
        <dbReference type="ChEBI" id="CHEBI:29035"/>
    </cofactor>
</comment>
<dbReference type="EMBL" id="CAJZBQ010000053">
    <property type="protein sequence ID" value="CAG9331454.1"/>
    <property type="molecule type" value="Genomic_DNA"/>
</dbReference>
<comment type="catalytic activity">
    <reaction evidence="12">
        <text>O-phospho-L-seryl-[protein] + H2O = L-seryl-[protein] + phosphate</text>
        <dbReference type="Rhea" id="RHEA:20629"/>
        <dbReference type="Rhea" id="RHEA-COMP:9863"/>
        <dbReference type="Rhea" id="RHEA-COMP:11604"/>
        <dbReference type="ChEBI" id="CHEBI:15377"/>
        <dbReference type="ChEBI" id="CHEBI:29999"/>
        <dbReference type="ChEBI" id="CHEBI:43474"/>
        <dbReference type="ChEBI" id="CHEBI:83421"/>
        <dbReference type="EC" id="3.1.3.16"/>
    </reaction>
</comment>
<evidence type="ECO:0000259" key="15">
    <source>
        <dbReference type="SMART" id="SM00156"/>
    </source>
</evidence>
<keyword evidence="5" id="KW-0880">Kelch repeat</keyword>
<dbReference type="PIRSF" id="PIRSF036363">
    <property type="entry name" value="PPP_BSU1"/>
    <property type="match status" value="1"/>
</dbReference>
<comment type="caution">
    <text evidence="16">The sequence shown here is derived from an EMBL/GenBank/DDBJ whole genome shotgun (WGS) entry which is preliminary data.</text>
</comment>
<dbReference type="GO" id="GO:0009742">
    <property type="term" value="P:brassinosteroid mediated signaling pathway"/>
    <property type="evidence" value="ECO:0007669"/>
    <property type="project" value="InterPro"/>
</dbReference>
<dbReference type="Proteomes" id="UP001162131">
    <property type="component" value="Unassembled WGS sequence"/>
</dbReference>
<evidence type="ECO:0000256" key="10">
    <source>
        <dbReference type="ARBA" id="ARBA00023211"/>
    </source>
</evidence>
<keyword evidence="17" id="KW-1185">Reference proteome</keyword>
<dbReference type="EC" id="3.1.3.16" evidence="4"/>
<dbReference type="PANTHER" id="PTHR46422">
    <property type="entry name" value="SERINE/THREONINE-PROTEIN PHOSPHATASE BSL3"/>
    <property type="match status" value="1"/>
</dbReference>
<evidence type="ECO:0000256" key="5">
    <source>
        <dbReference type="ARBA" id="ARBA00022441"/>
    </source>
</evidence>
<dbReference type="Gene3D" id="2.120.10.80">
    <property type="entry name" value="Kelch-type beta propeller"/>
    <property type="match status" value="2"/>
</dbReference>
<protein>
    <recommendedName>
        <fullName evidence="4">protein-serine/threonine phosphatase</fullName>
        <ecNumber evidence="4">3.1.3.16</ecNumber>
    </recommendedName>
</protein>
<comment type="catalytic activity">
    <reaction evidence="13">
        <text>O-phospho-L-threonyl-[protein] + H2O = L-threonyl-[protein] + phosphate</text>
        <dbReference type="Rhea" id="RHEA:47004"/>
        <dbReference type="Rhea" id="RHEA-COMP:11060"/>
        <dbReference type="Rhea" id="RHEA-COMP:11605"/>
        <dbReference type="ChEBI" id="CHEBI:15377"/>
        <dbReference type="ChEBI" id="CHEBI:30013"/>
        <dbReference type="ChEBI" id="CHEBI:43474"/>
        <dbReference type="ChEBI" id="CHEBI:61977"/>
        <dbReference type="EC" id="3.1.3.16"/>
    </reaction>
</comment>
<dbReference type="SUPFAM" id="SSF56300">
    <property type="entry name" value="Metallo-dependent phosphatases"/>
    <property type="match status" value="1"/>
</dbReference>
<dbReference type="InterPro" id="IPR004843">
    <property type="entry name" value="Calcineurin-like_PHP"/>
</dbReference>
<dbReference type="AlphaFoldDB" id="A0AAU9K736"/>
<keyword evidence="11" id="KW-0539">Nucleus</keyword>
<organism evidence="16 17">
    <name type="scientific">Blepharisma stoltei</name>
    <dbReference type="NCBI Taxonomy" id="1481888"/>
    <lineage>
        <taxon>Eukaryota</taxon>
        <taxon>Sar</taxon>
        <taxon>Alveolata</taxon>
        <taxon>Ciliophora</taxon>
        <taxon>Postciliodesmatophora</taxon>
        <taxon>Heterotrichea</taxon>
        <taxon>Heterotrichida</taxon>
        <taxon>Blepharismidae</taxon>
        <taxon>Blepharisma</taxon>
    </lineage>
</organism>
<feature type="region of interest" description="Disordered" evidence="14">
    <location>
        <begin position="763"/>
        <end position="782"/>
    </location>
</feature>
<accession>A0AAU9K736</accession>
<dbReference type="SUPFAM" id="SSF117281">
    <property type="entry name" value="Kelch motif"/>
    <property type="match status" value="1"/>
</dbReference>
<comment type="similarity">
    <text evidence="3">Belongs to the PPP phosphatase family. BSU subfamily.</text>
</comment>
<evidence type="ECO:0000313" key="16">
    <source>
        <dbReference type="EMBL" id="CAG9331454.1"/>
    </source>
</evidence>
<name>A0AAU9K736_9CILI</name>
<reference evidence="16" key="1">
    <citation type="submission" date="2021-09" db="EMBL/GenBank/DDBJ databases">
        <authorList>
            <consortium name="AG Swart"/>
            <person name="Singh M."/>
            <person name="Singh A."/>
            <person name="Seah K."/>
            <person name="Emmerich C."/>
        </authorList>
    </citation>
    <scope>NUCLEOTIDE SEQUENCE</scope>
    <source>
        <strain evidence="16">ATCC30299</strain>
    </source>
</reference>
<evidence type="ECO:0000256" key="7">
    <source>
        <dbReference type="ARBA" id="ARBA00022737"/>
    </source>
</evidence>
<evidence type="ECO:0000256" key="9">
    <source>
        <dbReference type="ARBA" id="ARBA00022912"/>
    </source>
</evidence>
<dbReference type="InterPro" id="IPR029052">
    <property type="entry name" value="Metallo-depent_PP-like"/>
</dbReference>
<sequence>MRQSRQEFSRQKLEVYGTAPLPRFGHTMTPVSKTKIILFGGATGDTGKYSITGDTYCFDIVSNTWSRLDRVSGISPSPRAAHSASSVEAYQMVIYGGATGGGSLASDDLYLLDMRSGEDQASWMIVPVVGTTPGRRYGHTLVFQKPNLLVFAGNTGNETVNDVWSLNVEKAPFTWIKLNIQGETPKVRVYHSACLCLTGSATGMMVIYGGRCNDQAALNDTWGLRRHRDGRWDWVRAPYKPNGEQPVPRYQHASLFIGSTMMVLGGRTNQVGEVVPLEAYDTENSEWFKFNSIQRFRHACWSLDSDVYVHGGFEHETPNIPTDTIFKIDTIRLFGKNEQLIPRTSDPTPKAQITNLDQQRPINRVPRNNNKTPEIRLASQVLVYMNEQSDEPSSQIKRVPLERLQEEGKRIGVKALPPGISKSTQEIESNNEQILDQLFKSREWSSITETRFALRKEIVLSLIQDCENILKNEPNVIRIRAPVKIFGNLHGQYIDLLRFFEMWGEPSDKNNEGDIESFDYIFLGDYVDRGNRSLETICLLMSLKLKHPDQIFLLRGHHEDISVNSLYGFADECRQRLNEDTNDPNSVYQKINKMFTFLPLACVIEDRILCVHGGVGHGIRSLDELDAIPKPIEVAQNATLQDQQILMDVLWSDPCEKENEMGFKANTARDSTGSRNIVKFGADRLQRFLTDNRLSMVIRSHECVMEGYDRNSQGDLITVFSATDYCGKYKNAAAILVVKRSMEIVPRLIYPLNNSNESWIDNEESLRRRPATPPRWKSSKLK</sequence>
<evidence type="ECO:0000313" key="17">
    <source>
        <dbReference type="Proteomes" id="UP001162131"/>
    </source>
</evidence>
<evidence type="ECO:0000256" key="14">
    <source>
        <dbReference type="SAM" id="MobiDB-lite"/>
    </source>
</evidence>
<evidence type="ECO:0000256" key="3">
    <source>
        <dbReference type="ARBA" id="ARBA00005671"/>
    </source>
</evidence>
<evidence type="ECO:0000256" key="4">
    <source>
        <dbReference type="ARBA" id="ARBA00013081"/>
    </source>
</evidence>
<dbReference type="InterPro" id="IPR006186">
    <property type="entry name" value="Ser/Thr-sp_prot-phosphatase"/>
</dbReference>
<proteinExistence type="inferred from homology"/>
<dbReference type="Pfam" id="PF00149">
    <property type="entry name" value="Metallophos"/>
    <property type="match status" value="1"/>
</dbReference>
<dbReference type="SMART" id="SM00156">
    <property type="entry name" value="PP2Ac"/>
    <property type="match status" value="1"/>
</dbReference>